<dbReference type="RefSeq" id="WP_243800947.1">
    <property type="nucleotide sequence ID" value="NZ_JALHAT010000024.1"/>
</dbReference>
<protein>
    <submittedName>
        <fullName evidence="4">SDR family oxidoreductase</fullName>
    </submittedName>
</protein>
<sequence>MARTIVITGAGEGLGKALSRRFCEDGDKVVMLGRTLAKLETAAAEFGPDCMAVRCDIGDPVSVREAFAEIAKVHAGIDVLINNAAVYVPFTLEDAEDADILAQITTNVAGPVFVTREAVKSMPSGGHIINVTSESVDLAIPMLWFYAATKGAVERIGKGWREELAGKGIRVTTVRAGKMFGEGKTGSGWSMETTMRFAKACAEAGMPMQEQPITDFASLLPTFRTIVDSPEDLNLDLVTLGARRPV</sequence>
<dbReference type="InterPro" id="IPR020904">
    <property type="entry name" value="Sc_DH/Rdtase_CS"/>
</dbReference>
<evidence type="ECO:0000256" key="2">
    <source>
        <dbReference type="ARBA" id="ARBA00023002"/>
    </source>
</evidence>
<accession>A0ABT0AEM0</accession>
<dbReference type="Gene3D" id="3.40.50.720">
    <property type="entry name" value="NAD(P)-binding Rossmann-like Domain"/>
    <property type="match status" value="1"/>
</dbReference>
<dbReference type="SUPFAM" id="SSF51735">
    <property type="entry name" value="NAD(P)-binding Rossmann-fold domains"/>
    <property type="match status" value="1"/>
</dbReference>
<dbReference type="CDD" id="cd05233">
    <property type="entry name" value="SDR_c"/>
    <property type="match status" value="1"/>
</dbReference>
<dbReference type="EMBL" id="JALHAT010000024">
    <property type="protein sequence ID" value="MCJ1961652.1"/>
    <property type="molecule type" value="Genomic_DNA"/>
</dbReference>
<reference evidence="4" key="1">
    <citation type="submission" date="2022-03" db="EMBL/GenBank/DDBJ databases">
        <title>Identification of a novel bacterium isolated from mangrove sediments.</title>
        <authorList>
            <person name="Pan X."/>
        </authorList>
    </citation>
    <scope>NUCLEOTIDE SEQUENCE</scope>
    <source>
        <strain evidence="4">B2637</strain>
    </source>
</reference>
<comment type="similarity">
    <text evidence="1 3">Belongs to the short-chain dehydrogenases/reductases (SDR) family.</text>
</comment>
<dbReference type="InterPro" id="IPR036291">
    <property type="entry name" value="NAD(P)-bd_dom_sf"/>
</dbReference>
<comment type="caution">
    <text evidence="4">The sequence shown here is derived from an EMBL/GenBank/DDBJ whole genome shotgun (WGS) entry which is preliminary data.</text>
</comment>
<name>A0ABT0AEM0_9SPHN</name>
<gene>
    <name evidence="4" type="ORF">MTR65_13235</name>
</gene>
<keyword evidence="2" id="KW-0560">Oxidoreductase</keyword>
<evidence type="ECO:0000313" key="4">
    <source>
        <dbReference type="EMBL" id="MCJ1961652.1"/>
    </source>
</evidence>
<organism evidence="4 5">
    <name type="scientific">Novosphingobium mangrovi</name>
    <name type="common">ex Hu et al. 2023</name>
    <dbReference type="NCBI Taxonomy" id="2930094"/>
    <lineage>
        <taxon>Bacteria</taxon>
        <taxon>Pseudomonadati</taxon>
        <taxon>Pseudomonadota</taxon>
        <taxon>Alphaproteobacteria</taxon>
        <taxon>Sphingomonadales</taxon>
        <taxon>Sphingomonadaceae</taxon>
        <taxon>Novosphingobium</taxon>
    </lineage>
</organism>
<proteinExistence type="inferred from homology"/>
<keyword evidence="5" id="KW-1185">Reference proteome</keyword>
<dbReference type="PRINTS" id="PR00080">
    <property type="entry name" value="SDRFAMILY"/>
</dbReference>
<dbReference type="Proteomes" id="UP001162802">
    <property type="component" value="Unassembled WGS sequence"/>
</dbReference>
<evidence type="ECO:0000256" key="1">
    <source>
        <dbReference type="ARBA" id="ARBA00006484"/>
    </source>
</evidence>
<evidence type="ECO:0000256" key="3">
    <source>
        <dbReference type="RuleBase" id="RU000363"/>
    </source>
</evidence>
<dbReference type="PANTHER" id="PTHR43669">
    <property type="entry name" value="5-KETO-D-GLUCONATE 5-REDUCTASE"/>
    <property type="match status" value="1"/>
</dbReference>
<dbReference type="Pfam" id="PF00106">
    <property type="entry name" value="adh_short"/>
    <property type="match status" value="1"/>
</dbReference>
<evidence type="ECO:0000313" key="5">
    <source>
        <dbReference type="Proteomes" id="UP001162802"/>
    </source>
</evidence>
<dbReference type="PANTHER" id="PTHR43669:SF3">
    <property type="entry name" value="ALCOHOL DEHYDROGENASE, PUTATIVE (AFU_ORTHOLOGUE AFUA_3G03445)-RELATED"/>
    <property type="match status" value="1"/>
</dbReference>
<dbReference type="PROSITE" id="PS00061">
    <property type="entry name" value="ADH_SHORT"/>
    <property type="match status" value="1"/>
</dbReference>
<dbReference type="InterPro" id="IPR002347">
    <property type="entry name" value="SDR_fam"/>
</dbReference>
<dbReference type="PRINTS" id="PR00081">
    <property type="entry name" value="GDHRDH"/>
</dbReference>